<dbReference type="GO" id="GO:0052689">
    <property type="term" value="F:carboxylic ester hydrolase activity"/>
    <property type="evidence" value="ECO:0007669"/>
    <property type="project" value="InterPro"/>
</dbReference>
<comment type="caution">
    <text evidence="4">The sequence shown here is derived from an EMBL/GenBank/DDBJ whole genome shotgun (WGS) entry which is preliminary data.</text>
</comment>
<gene>
    <name evidence="4" type="ORF">IEO70_17145</name>
</gene>
<protein>
    <submittedName>
        <fullName evidence="4">Alpha/beta fold hydrolase</fullName>
    </submittedName>
</protein>
<dbReference type="Proteomes" id="UP000602076">
    <property type="component" value="Unassembled WGS sequence"/>
</dbReference>
<evidence type="ECO:0000259" key="3">
    <source>
        <dbReference type="Pfam" id="PF12146"/>
    </source>
</evidence>
<feature type="active site" description="Charge relay system" evidence="1">
    <location>
        <position position="194"/>
    </location>
</feature>
<dbReference type="PANTHER" id="PTHR42886">
    <property type="entry name" value="RE40534P-RELATED"/>
    <property type="match status" value="1"/>
</dbReference>
<reference evidence="4" key="1">
    <citation type="submission" date="2020-09" db="EMBL/GenBank/DDBJ databases">
        <title>Bacillus faecalis sp. nov., a moderately halophilic bacterium isolated from cow faeces.</title>
        <authorList>
            <person name="Jiang L."/>
            <person name="Lee J."/>
        </authorList>
    </citation>
    <scope>NUCLEOTIDE SEQUENCE</scope>
    <source>
        <strain evidence="4">AGMB 02131</strain>
    </source>
</reference>
<dbReference type="PIRSF" id="PIRSF017388">
    <property type="entry name" value="Esterase_lipase"/>
    <property type="match status" value="1"/>
</dbReference>
<proteinExistence type="predicted"/>
<dbReference type="InterPro" id="IPR022742">
    <property type="entry name" value="Hydrolase_4"/>
</dbReference>
<organism evidence="4 5">
    <name type="scientific">Peribacillus faecalis</name>
    <dbReference type="NCBI Taxonomy" id="2772559"/>
    <lineage>
        <taxon>Bacteria</taxon>
        <taxon>Bacillati</taxon>
        <taxon>Bacillota</taxon>
        <taxon>Bacilli</taxon>
        <taxon>Bacillales</taxon>
        <taxon>Bacillaceae</taxon>
        <taxon>Peribacillus</taxon>
    </lineage>
</organism>
<feature type="active site" description="Charge relay system" evidence="1">
    <location>
        <position position="224"/>
    </location>
</feature>
<evidence type="ECO:0000256" key="2">
    <source>
        <dbReference type="PIRSR" id="PIRSR017388-2"/>
    </source>
</evidence>
<evidence type="ECO:0000313" key="4">
    <source>
        <dbReference type="EMBL" id="MBD3110066.1"/>
    </source>
</evidence>
<evidence type="ECO:0000256" key="1">
    <source>
        <dbReference type="PIRSR" id="PIRSR017388-1"/>
    </source>
</evidence>
<feature type="domain" description="Serine aminopeptidase S33" evidence="3">
    <location>
        <begin position="23"/>
        <end position="225"/>
    </location>
</feature>
<dbReference type="SUPFAM" id="SSF53474">
    <property type="entry name" value="alpha/beta-Hydrolases"/>
    <property type="match status" value="1"/>
</dbReference>
<name>A0A927CZV2_9BACI</name>
<evidence type="ECO:0000313" key="5">
    <source>
        <dbReference type="Proteomes" id="UP000602076"/>
    </source>
</evidence>
<dbReference type="AlphaFoldDB" id="A0A927CZV2"/>
<feature type="active site" description="Nucleophile" evidence="1">
    <location>
        <position position="97"/>
    </location>
</feature>
<dbReference type="InterPro" id="IPR012354">
    <property type="entry name" value="Esterase_lipase"/>
</dbReference>
<dbReference type="Gene3D" id="3.40.50.1820">
    <property type="entry name" value="alpha/beta hydrolase"/>
    <property type="match status" value="1"/>
</dbReference>
<dbReference type="Pfam" id="PF12146">
    <property type="entry name" value="Hydrolase_4"/>
    <property type="match status" value="1"/>
</dbReference>
<dbReference type="EMBL" id="JACXSI010000055">
    <property type="protein sequence ID" value="MBD3110066.1"/>
    <property type="molecule type" value="Genomic_DNA"/>
</dbReference>
<dbReference type="InterPro" id="IPR029058">
    <property type="entry name" value="AB_hydrolase_fold"/>
</dbReference>
<feature type="binding site" evidence="2">
    <location>
        <position position="98"/>
    </location>
    <ligand>
        <name>substrate</name>
    </ligand>
</feature>
<dbReference type="RefSeq" id="WP_190999599.1">
    <property type="nucleotide sequence ID" value="NZ_JACXSI010000055.1"/>
</dbReference>
<accession>A0A927CZV2</accession>
<keyword evidence="4" id="KW-0378">Hydrolase</keyword>
<feature type="binding site" evidence="2">
    <location>
        <position position="29"/>
    </location>
    <ligand>
        <name>substrate</name>
    </ligand>
</feature>
<keyword evidence="5" id="KW-1185">Reference proteome</keyword>
<dbReference type="PANTHER" id="PTHR42886:SF29">
    <property type="entry name" value="PUMMELIG, ISOFORM A"/>
    <property type="match status" value="1"/>
</dbReference>
<sequence>MGANNGVINGAEAFLYEGNEIGLLLSHGFMGTPQSVRFIGEKLAELGYTVLAPRLKGHGTDYYDLEGCKNEDWFHSLEKGYNKLKDRCTKVFVIGQSMGGTLSLWLANKNPEISGIILINAALSIPTLEHFKNAISPRFVKEGRPDIKDKSVHEITYDKAPLLSIQELQKLMNDTPAILPSIHCPVLGIKSAIDHVVPPANTDFILANVASRIKQRVVLENSYHVASMDFDKQAIINHIHQFTQTILQQNKQAI</sequence>